<name>R4KGM7_9FIRM</name>
<reference evidence="1 2" key="1">
    <citation type="submission" date="2012-01" db="EMBL/GenBank/DDBJ databases">
        <title>Complete sequence of Desulfotomaculum gibsoniae DSM 7213.</title>
        <authorList>
            <consortium name="US DOE Joint Genome Institute"/>
            <person name="Lucas S."/>
            <person name="Han J."/>
            <person name="Lapidus A."/>
            <person name="Cheng J.-F."/>
            <person name="Goodwin L."/>
            <person name="Pitluck S."/>
            <person name="Peters L."/>
            <person name="Ovchinnikova G."/>
            <person name="Teshima H."/>
            <person name="Detter J.C."/>
            <person name="Han C."/>
            <person name="Tapia R."/>
            <person name="Land M."/>
            <person name="Hauser L."/>
            <person name="Kyrpides N."/>
            <person name="Ivanova N."/>
            <person name="Pagani I."/>
            <person name="Parshina S."/>
            <person name="Plugge C."/>
            <person name="Muyzer G."/>
            <person name="Kuever J."/>
            <person name="Ivanova A."/>
            <person name="Nazina T."/>
            <person name="Klenk H.-P."/>
            <person name="Brambilla E."/>
            <person name="Spring S."/>
            <person name="Stams A.F."/>
            <person name="Woyke T."/>
        </authorList>
    </citation>
    <scope>NUCLEOTIDE SEQUENCE [LARGE SCALE GENOMIC DNA]</scope>
    <source>
        <strain evidence="1 2">DSM 7213</strain>
    </source>
</reference>
<organism evidence="1 2">
    <name type="scientific">Desulfoscipio gibsoniae DSM 7213</name>
    <dbReference type="NCBI Taxonomy" id="767817"/>
    <lineage>
        <taxon>Bacteria</taxon>
        <taxon>Bacillati</taxon>
        <taxon>Bacillota</taxon>
        <taxon>Clostridia</taxon>
        <taxon>Eubacteriales</taxon>
        <taxon>Desulfallaceae</taxon>
        <taxon>Desulfoscipio</taxon>
    </lineage>
</organism>
<dbReference type="Pfam" id="PF10676">
    <property type="entry name" value="gerPA"/>
    <property type="match status" value="1"/>
</dbReference>
<protein>
    <submittedName>
        <fullName evidence="1">Spore germination protein gerPA/gerPF</fullName>
    </submittedName>
</protein>
<dbReference type="RefSeq" id="WP_006520781.1">
    <property type="nucleotide sequence ID" value="NC_021184.1"/>
</dbReference>
<accession>R4KGM7</accession>
<gene>
    <name evidence="1" type="ORF">Desgi_2971</name>
</gene>
<evidence type="ECO:0000313" key="1">
    <source>
        <dbReference type="EMBL" id="AGL02358.1"/>
    </source>
</evidence>
<dbReference type="EMBL" id="CP003273">
    <property type="protein sequence ID" value="AGL02358.1"/>
    <property type="molecule type" value="Genomic_DNA"/>
</dbReference>
<dbReference type="HOGENOM" id="CLU_2509047_0_0_9"/>
<keyword evidence="2" id="KW-1185">Reference proteome</keyword>
<dbReference type="STRING" id="767817.Desgi_2971"/>
<proteinExistence type="predicted"/>
<dbReference type="eggNOG" id="ENOG5033765">
    <property type="taxonomic scope" value="Bacteria"/>
</dbReference>
<dbReference type="KEGG" id="dgi:Desgi_2971"/>
<dbReference type="OrthoDB" id="1809291at2"/>
<evidence type="ECO:0000313" key="2">
    <source>
        <dbReference type="Proteomes" id="UP000013520"/>
    </source>
</evidence>
<dbReference type="AlphaFoldDB" id="R4KGM7"/>
<sequence>MSGFAMQINIHSIRIAEVDTGSAVAIGNNYFIDWKTYHKMNSGFGRLNGDGSTLTEASFNVNDSDWQDMNCTK</sequence>
<dbReference type="InterPro" id="IPR019618">
    <property type="entry name" value="Spore_germination_GerPA"/>
</dbReference>
<dbReference type="Proteomes" id="UP000013520">
    <property type="component" value="Chromosome"/>
</dbReference>